<dbReference type="InterPro" id="IPR036390">
    <property type="entry name" value="WH_DNA-bd_sf"/>
</dbReference>
<dbReference type="SUPFAM" id="SSF46785">
    <property type="entry name" value="Winged helix' DNA-binding domain"/>
    <property type="match status" value="1"/>
</dbReference>
<sequence length="134" mass="14440">MKTDVLPSPHDSLAVLRKGIIESVIADVRMTDTGNQALQHLAILLIIYEFATGEAPITTVRLGELTGVTTASLIRLTARLERLGVITRKRTKGRHGKGKAWSYAPGLTGDFSHSDLLELLAAVKLTSLHNAAES</sequence>
<dbReference type="PATRIC" id="fig|864069.3.peg.189"/>
<evidence type="ECO:0000313" key="1">
    <source>
        <dbReference type="EMBL" id="EIM31190.1"/>
    </source>
</evidence>
<dbReference type="AlphaFoldDB" id="I4Z4P8"/>
<evidence type="ECO:0000313" key="2">
    <source>
        <dbReference type="Proteomes" id="UP000003947"/>
    </source>
</evidence>
<name>I4Z4P8_9HYPH</name>
<proteinExistence type="predicted"/>
<dbReference type="Gene3D" id="1.10.10.10">
    <property type="entry name" value="Winged helix-like DNA-binding domain superfamily/Winged helix DNA-binding domain"/>
    <property type="match status" value="1"/>
</dbReference>
<dbReference type="OrthoDB" id="8025709at2"/>
<dbReference type="InterPro" id="IPR036388">
    <property type="entry name" value="WH-like_DNA-bd_sf"/>
</dbReference>
<accession>I4Z4P8</accession>
<dbReference type="EMBL" id="JH660633">
    <property type="protein sequence ID" value="EIM31190.1"/>
    <property type="molecule type" value="Genomic_DNA"/>
</dbReference>
<reference evidence="1 2" key="1">
    <citation type="submission" date="2012-02" db="EMBL/GenBank/DDBJ databases">
        <title>Improved High-Quality Draft sequence of Microvirga sp. WSM3557.</title>
        <authorList>
            <consortium name="US DOE Joint Genome Institute"/>
            <person name="Lucas S."/>
            <person name="Han J."/>
            <person name="Lapidus A."/>
            <person name="Cheng J.-F."/>
            <person name="Goodwin L."/>
            <person name="Pitluck S."/>
            <person name="Peters L."/>
            <person name="Zhang X."/>
            <person name="Detter J.C."/>
            <person name="Han C."/>
            <person name="Tapia R."/>
            <person name="Land M."/>
            <person name="Hauser L."/>
            <person name="Kyrpides N."/>
            <person name="Ivanova N."/>
            <person name="Pagani I."/>
            <person name="Brau L."/>
            <person name="Yates R."/>
            <person name="O'Hara G."/>
            <person name="Rui T."/>
            <person name="Howieson J."/>
            <person name="Reeve W."/>
            <person name="Woyke T."/>
        </authorList>
    </citation>
    <scope>NUCLEOTIDE SEQUENCE [LARGE SCALE GENOMIC DNA]</scope>
    <source>
        <strain evidence="1 2">WSM3557</strain>
    </source>
</reference>
<dbReference type="RefSeq" id="WP_009488658.1">
    <property type="nucleotide sequence ID" value="NZ_CP141049.1"/>
</dbReference>
<organism evidence="1 2">
    <name type="scientific">Microvirga lotononidis</name>
    <dbReference type="NCBI Taxonomy" id="864069"/>
    <lineage>
        <taxon>Bacteria</taxon>
        <taxon>Pseudomonadati</taxon>
        <taxon>Pseudomonadota</taxon>
        <taxon>Alphaproteobacteria</taxon>
        <taxon>Hyphomicrobiales</taxon>
        <taxon>Methylobacteriaceae</taxon>
        <taxon>Microvirga</taxon>
    </lineage>
</organism>
<dbReference type="HOGENOM" id="CLU_1935619_0_0_5"/>
<dbReference type="Proteomes" id="UP000003947">
    <property type="component" value="Unassembled WGS sequence"/>
</dbReference>
<keyword evidence="2" id="KW-1185">Reference proteome</keyword>
<gene>
    <name evidence="1" type="ORF">MicloDRAFT_00001800</name>
</gene>
<protein>
    <submittedName>
        <fullName evidence="1">Uncharacterized protein</fullName>
    </submittedName>
</protein>
<dbReference type="STRING" id="864069.MicloDRAFT_00001800"/>